<dbReference type="CDD" id="cd06127">
    <property type="entry name" value="DEDDh"/>
    <property type="match status" value="1"/>
</dbReference>
<dbReference type="RefSeq" id="WP_205943962.1">
    <property type="nucleotide sequence ID" value="NZ_OCMT01000002.1"/>
</dbReference>
<evidence type="ECO:0000256" key="3">
    <source>
        <dbReference type="ARBA" id="ARBA00022839"/>
    </source>
</evidence>
<dbReference type="SMART" id="SM00479">
    <property type="entry name" value="EXOIII"/>
    <property type="match status" value="1"/>
</dbReference>
<dbReference type="PANTHER" id="PTHR30231:SF4">
    <property type="entry name" value="PROTEIN NEN2"/>
    <property type="match status" value="1"/>
</dbReference>
<feature type="transmembrane region" description="Helical" evidence="5">
    <location>
        <begin position="96"/>
        <end position="114"/>
    </location>
</feature>
<protein>
    <submittedName>
        <fullName evidence="7">Exonuclease</fullName>
    </submittedName>
</protein>
<dbReference type="GO" id="GO:0003676">
    <property type="term" value="F:nucleic acid binding"/>
    <property type="evidence" value="ECO:0007669"/>
    <property type="project" value="InterPro"/>
</dbReference>
<name>A0A285ZXD7_9SPHI</name>
<feature type="transmembrane region" description="Helical" evidence="5">
    <location>
        <begin position="35"/>
        <end position="58"/>
    </location>
</feature>
<evidence type="ECO:0000256" key="5">
    <source>
        <dbReference type="SAM" id="Phobius"/>
    </source>
</evidence>
<dbReference type="Pfam" id="PF00929">
    <property type="entry name" value="RNase_T"/>
    <property type="match status" value="1"/>
</dbReference>
<keyword evidence="5" id="KW-0472">Membrane</keyword>
<gene>
    <name evidence="7" type="ORF">SAMN06297358_1517</name>
</gene>
<feature type="transmembrane region" description="Helical" evidence="5">
    <location>
        <begin position="150"/>
        <end position="175"/>
    </location>
</feature>
<dbReference type="Gene3D" id="3.30.420.10">
    <property type="entry name" value="Ribonuclease H-like superfamily/Ribonuclease H"/>
    <property type="match status" value="1"/>
</dbReference>
<feature type="coiled-coil region" evidence="4">
    <location>
        <begin position="192"/>
        <end position="266"/>
    </location>
</feature>
<keyword evidence="5" id="KW-0812">Transmembrane</keyword>
<evidence type="ECO:0000256" key="4">
    <source>
        <dbReference type="SAM" id="Coils"/>
    </source>
</evidence>
<dbReference type="InterPro" id="IPR012337">
    <property type="entry name" value="RNaseH-like_sf"/>
</dbReference>
<organism evidence="7 8">
    <name type="scientific">Pedobacter xixiisoli</name>
    <dbReference type="NCBI Taxonomy" id="1476464"/>
    <lineage>
        <taxon>Bacteria</taxon>
        <taxon>Pseudomonadati</taxon>
        <taxon>Bacteroidota</taxon>
        <taxon>Sphingobacteriia</taxon>
        <taxon>Sphingobacteriales</taxon>
        <taxon>Sphingobacteriaceae</taxon>
        <taxon>Pedobacter</taxon>
    </lineage>
</organism>
<keyword evidence="3 7" id="KW-0269">Exonuclease</keyword>
<feature type="transmembrane region" description="Helical" evidence="5">
    <location>
        <begin position="126"/>
        <end position="144"/>
    </location>
</feature>
<evidence type="ECO:0000256" key="1">
    <source>
        <dbReference type="ARBA" id="ARBA00022722"/>
    </source>
</evidence>
<evidence type="ECO:0000256" key="2">
    <source>
        <dbReference type="ARBA" id="ARBA00022801"/>
    </source>
</evidence>
<evidence type="ECO:0000313" key="7">
    <source>
        <dbReference type="EMBL" id="SOD14324.1"/>
    </source>
</evidence>
<dbReference type="PANTHER" id="PTHR30231">
    <property type="entry name" value="DNA POLYMERASE III SUBUNIT EPSILON"/>
    <property type="match status" value="1"/>
</dbReference>
<proteinExistence type="predicted"/>
<dbReference type="SUPFAM" id="SSF103473">
    <property type="entry name" value="MFS general substrate transporter"/>
    <property type="match status" value="1"/>
</dbReference>
<dbReference type="InterPro" id="IPR013520">
    <property type="entry name" value="Ribonucl_H"/>
</dbReference>
<evidence type="ECO:0000259" key="6">
    <source>
        <dbReference type="SMART" id="SM00479"/>
    </source>
</evidence>
<evidence type="ECO:0000313" key="8">
    <source>
        <dbReference type="Proteomes" id="UP000219281"/>
    </source>
</evidence>
<keyword evidence="8" id="KW-1185">Reference proteome</keyword>
<keyword evidence="5" id="KW-1133">Transmembrane helix</keyword>
<reference evidence="8" key="1">
    <citation type="submission" date="2017-09" db="EMBL/GenBank/DDBJ databases">
        <authorList>
            <person name="Varghese N."/>
            <person name="Submissions S."/>
        </authorList>
    </citation>
    <scope>NUCLEOTIDE SEQUENCE [LARGE SCALE GENOMIC DNA]</scope>
    <source>
        <strain evidence="8">CGMCC 1.12803</strain>
    </source>
</reference>
<keyword evidence="2" id="KW-0378">Hydrolase</keyword>
<sequence>MEILYSIINELYRGLWYIFVSTPAIINEEGASKTLLILFSLVSLFQIGFWYSALLIMFFPDLREKRKLNVVKYVGVSIAMFFICLVEYAIFENLYIGFLLGFIISPSLFIYNYYPKKEKTLRTSGLIGSLIGLLLGIIFTSLFVEDPQYFAYPIFAGLGGFFGWIVAFYLILWIVHIFNIYTKKEADYFISVERAATLKRKKELEAKQENERLTRLRETEQKKQQEIAIERERILKERNAFYQKANEDREKRLREERNRVEKAKNIHTYAKKSTTLKKYLFFDTETSDLPKNYNAPPSDTSDWPRLVQLGFAIYDENRVLLQKECWLVKPNGFLISAQATEIHKITTEKAMRQGLELSLVLNKFNEVLKIADYIVCHNVSFDENIMLAEMIRTGKQNYFNGKNKVCTMKNTTNYCKIVSSKGYGGYKWPSLSELHFKLFNSNFSNAHNAIADVEATVRCFWKLKDLKVF</sequence>
<dbReference type="InterPro" id="IPR036397">
    <property type="entry name" value="RNaseH_sf"/>
</dbReference>
<dbReference type="GO" id="GO:0006259">
    <property type="term" value="P:DNA metabolic process"/>
    <property type="evidence" value="ECO:0007669"/>
    <property type="project" value="UniProtKB-ARBA"/>
</dbReference>
<dbReference type="EMBL" id="OCMT01000002">
    <property type="protein sequence ID" value="SOD14324.1"/>
    <property type="molecule type" value="Genomic_DNA"/>
</dbReference>
<dbReference type="SUPFAM" id="SSF53098">
    <property type="entry name" value="Ribonuclease H-like"/>
    <property type="match status" value="1"/>
</dbReference>
<dbReference type="AlphaFoldDB" id="A0A285ZXD7"/>
<feature type="domain" description="Exonuclease" evidence="6">
    <location>
        <begin position="278"/>
        <end position="469"/>
    </location>
</feature>
<dbReference type="Proteomes" id="UP000219281">
    <property type="component" value="Unassembled WGS sequence"/>
</dbReference>
<dbReference type="GO" id="GO:0008408">
    <property type="term" value="F:3'-5' exonuclease activity"/>
    <property type="evidence" value="ECO:0007669"/>
    <property type="project" value="TreeGrafter"/>
</dbReference>
<keyword evidence="1" id="KW-0540">Nuclease</keyword>
<keyword evidence="4" id="KW-0175">Coiled coil</keyword>
<accession>A0A285ZXD7</accession>
<dbReference type="InterPro" id="IPR036259">
    <property type="entry name" value="MFS_trans_sf"/>
</dbReference>
<feature type="transmembrane region" description="Helical" evidence="5">
    <location>
        <begin position="70"/>
        <end position="90"/>
    </location>
</feature>